<protein>
    <submittedName>
        <fullName evidence="2">Uncharacterized protein</fullName>
    </submittedName>
</protein>
<proteinExistence type="predicted"/>
<accession>A0A8J5EVQ3</accession>
<dbReference type="AlphaFoldDB" id="A0A8J5EVQ3"/>
<sequence length="80" mass="8791">MNMDQANEAKPFTSSSSSCVSQSRLLLVFLSPRLHKVLSGGARIRARQTAFLLGFRGCMALQVRGWRAFAATRFAGDDRA</sequence>
<organism evidence="2 3">
    <name type="scientific">Zingiber officinale</name>
    <name type="common">Ginger</name>
    <name type="synonym">Amomum zingiber</name>
    <dbReference type="NCBI Taxonomy" id="94328"/>
    <lineage>
        <taxon>Eukaryota</taxon>
        <taxon>Viridiplantae</taxon>
        <taxon>Streptophyta</taxon>
        <taxon>Embryophyta</taxon>
        <taxon>Tracheophyta</taxon>
        <taxon>Spermatophyta</taxon>
        <taxon>Magnoliopsida</taxon>
        <taxon>Liliopsida</taxon>
        <taxon>Zingiberales</taxon>
        <taxon>Zingiberaceae</taxon>
        <taxon>Zingiber</taxon>
    </lineage>
</organism>
<gene>
    <name evidence="2" type="ORF">ZIOFF_064150</name>
</gene>
<keyword evidence="3" id="KW-1185">Reference proteome</keyword>
<name>A0A8J5EVQ3_ZINOF</name>
<reference evidence="2 3" key="1">
    <citation type="submission" date="2020-08" db="EMBL/GenBank/DDBJ databases">
        <title>Plant Genome Project.</title>
        <authorList>
            <person name="Zhang R.-G."/>
        </authorList>
    </citation>
    <scope>NUCLEOTIDE SEQUENCE [LARGE SCALE GENOMIC DNA]</scope>
    <source>
        <tissue evidence="2">Rhizome</tissue>
    </source>
</reference>
<evidence type="ECO:0000256" key="1">
    <source>
        <dbReference type="SAM" id="MobiDB-lite"/>
    </source>
</evidence>
<evidence type="ECO:0000313" key="2">
    <source>
        <dbReference type="EMBL" id="KAG6474934.1"/>
    </source>
</evidence>
<dbReference type="EMBL" id="JACMSC010000018">
    <property type="protein sequence ID" value="KAG6474934.1"/>
    <property type="molecule type" value="Genomic_DNA"/>
</dbReference>
<feature type="region of interest" description="Disordered" evidence="1">
    <location>
        <begin position="1"/>
        <end position="20"/>
    </location>
</feature>
<dbReference type="Proteomes" id="UP000734854">
    <property type="component" value="Unassembled WGS sequence"/>
</dbReference>
<comment type="caution">
    <text evidence="2">The sequence shown here is derived from an EMBL/GenBank/DDBJ whole genome shotgun (WGS) entry which is preliminary data.</text>
</comment>
<evidence type="ECO:0000313" key="3">
    <source>
        <dbReference type="Proteomes" id="UP000734854"/>
    </source>
</evidence>